<gene>
    <name evidence="1" type="ORF">ILYODFUR_011544</name>
</gene>
<dbReference type="EMBL" id="JAHRIQ010081973">
    <property type="protein sequence ID" value="MEQ2247670.1"/>
    <property type="molecule type" value="Genomic_DNA"/>
</dbReference>
<accession>A0ABV0UTC0</accession>
<dbReference type="Proteomes" id="UP001482620">
    <property type="component" value="Unassembled WGS sequence"/>
</dbReference>
<organism evidence="1 2">
    <name type="scientific">Ilyodon furcidens</name>
    <name type="common">goldbreast splitfin</name>
    <dbReference type="NCBI Taxonomy" id="33524"/>
    <lineage>
        <taxon>Eukaryota</taxon>
        <taxon>Metazoa</taxon>
        <taxon>Chordata</taxon>
        <taxon>Craniata</taxon>
        <taxon>Vertebrata</taxon>
        <taxon>Euteleostomi</taxon>
        <taxon>Actinopterygii</taxon>
        <taxon>Neopterygii</taxon>
        <taxon>Teleostei</taxon>
        <taxon>Neoteleostei</taxon>
        <taxon>Acanthomorphata</taxon>
        <taxon>Ovalentaria</taxon>
        <taxon>Atherinomorphae</taxon>
        <taxon>Cyprinodontiformes</taxon>
        <taxon>Goodeidae</taxon>
        <taxon>Ilyodon</taxon>
    </lineage>
</organism>
<name>A0ABV0UTC0_9TELE</name>
<proteinExistence type="predicted"/>
<comment type="caution">
    <text evidence="1">The sequence shown here is derived from an EMBL/GenBank/DDBJ whole genome shotgun (WGS) entry which is preliminary data.</text>
</comment>
<evidence type="ECO:0000313" key="2">
    <source>
        <dbReference type="Proteomes" id="UP001482620"/>
    </source>
</evidence>
<reference evidence="1 2" key="1">
    <citation type="submission" date="2021-06" db="EMBL/GenBank/DDBJ databases">
        <authorList>
            <person name="Palmer J.M."/>
        </authorList>
    </citation>
    <scope>NUCLEOTIDE SEQUENCE [LARGE SCALE GENOMIC DNA]</scope>
    <source>
        <strain evidence="2">if_2019</strain>
        <tissue evidence="1">Muscle</tissue>
    </source>
</reference>
<sequence length="100" mass="10991">MTRTGLQQAEDAVHVCCTTICCTSMPQSAVKNTDVGNCLTLSGRPDPRFVLSLYVSPAGLAVREKGDSDWLFCFATAMTTEMTETINYEPTLARHHLYLS</sequence>
<protein>
    <submittedName>
        <fullName evidence="1">Uncharacterized protein</fullName>
    </submittedName>
</protein>
<evidence type="ECO:0000313" key="1">
    <source>
        <dbReference type="EMBL" id="MEQ2247670.1"/>
    </source>
</evidence>
<keyword evidence="2" id="KW-1185">Reference proteome</keyword>